<proteinExistence type="predicted"/>
<comment type="caution">
    <text evidence="3">The sequence shown here is derived from an EMBL/GenBank/DDBJ whole genome shotgun (WGS) entry which is preliminary data.</text>
</comment>
<dbReference type="AlphaFoldDB" id="A0A4Y3QRM6"/>
<dbReference type="InterPro" id="IPR036856">
    <property type="entry name" value="Ald_Oxase/Xan_DH_a/b_sf"/>
</dbReference>
<name>A0A4Y3QRM6_STRCI</name>
<dbReference type="SUPFAM" id="SSF54665">
    <property type="entry name" value="CO dehydrogenase molybdoprotein N-domain-like"/>
    <property type="match status" value="1"/>
</dbReference>
<dbReference type="Pfam" id="PF01315">
    <property type="entry name" value="Ald_Xan_dh_C"/>
    <property type="match status" value="1"/>
</dbReference>
<dbReference type="OrthoDB" id="9758509at2"/>
<dbReference type="Gene3D" id="3.90.1170.50">
    <property type="entry name" value="Aldehyde oxidase/xanthine dehydrogenase, a/b hammerhead"/>
    <property type="match status" value="1"/>
</dbReference>
<dbReference type="InterPro" id="IPR000674">
    <property type="entry name" value="Ald_Oxase/Xan_DH_a/b"/>
</dbReference>
<dbReference type="Pfam" id="PF20256">
    <property type="entry name" value="MoCoBD_2"/>
    <property type="match status" value="1"/>
</dbReference>
<dbReference type="SMART" id="SM01008">
    <property type="entry name" value="Ald_Xan_dh_C"/>
    <property type="match status" value="1"/>
</dbReference>
<accession>A0A4Y3QRM6</accession>
<dbReference type="EMBL" id="BJMM01000002">
    <property type="protein sequence ID" value="GEB48046.1"/>
    <property type="molecule type" value="Genomic_DNA"/>
</dbReference>
<dbReference type="Proteomes" id="UP000319210">
    <property type="component" value="Unassembled WGS sequence"/>
</dbReference>
<dbReference type="InterPro" id="IPR008274">
    <property type="entry name" value="AldOxase/xan_DH_MoCoBD1"/>
</dbReference>
<protein>
    <submittedName>
        <fullName evidence="3">Carbon-monoxide dehydrogenase large subunit</fullName>
    </submittedName>
</protein>
<sequence length="747" mass="78742">MSTTTGVRAPAGAVGGNALRPDGALKVTGAFAYASDMRWDGMVWGATLRSPHPAARIVRLDTARALALPGVLAVLTHRDVPGRPRYGMKVADQPVLAADRVRHQGEPVALVAADHPETARRALRLIDVEYTPLPALTDPEEALRGAGPLVHEERVDGRRGNIVRHVRIRHGDTAGARRRAEVVVSGVYEVGMQDQAFLGPESGLAVPGEDGGVDMFVSTQWLHDDQRQMCAALGLPPEKVRLTLSGVGGAFGGREDVSVQIHAAMLALHTGRPVKMSYNRQESFFGHVHRHPAKMWFEHGATRAGRLLFVRAKLLFDGGAYTSTSQVVIANGSYFAAGAYEVPHAEIDGYAVFTNNPPCGAMRGFGAVQSCYGVESNLDKLAHALGTDPVELRLRNAMTTGTVLPTGQPVDGPAPAARLLRRLRDRPLPPRPDPAADPFGLPGGQGRTTRGESVHRGVGYALGVKAIGFSGGVDDSSTARVRLSLAGGEPVAEIHTAAAECGQGIVTVQAQIARTELGVERVVVLPADTTAGDAGSSSASRITWMSGGAVQGACKVLREKLTHLGDGPVAAVLAEHGPLEAEFTYRHRRTHPIDDERGQGDAHIAFAFAAHRAVVEVDTELGLVKVVEPATAQDVGKAVNPRAVEGQIEGGSAQGLGLALMEELHVSGGQVRNPSFTDYLIPTIADMPAVPIDLLELPHPDSPYGLNGVGEPPTLSSTPAIANALRAATGLELARVPVRPEDIAEGR</sequence>
<organism evidence="3 4">
    <name type="scientific">Streptomyces cacaoi</name>
    <dbReference type="NCBI Taxonomy" id="1898"/>
    <lineage>
        <taxon>Bacteria</taxon>
        <taxon>Bacillati</taxon>
        <taxon>Actinomycetota</taxon>
        <taxon>Actinomycetes</taxon>
        <taxon>Kitasatosporales</taxon>
        <taxon>Streptomycetaceae</taxon>
        <taxon>Streptomyces</taxon>
    </lineage>
</organism>
<dbReference type="InterPro" id="IPR037165">
    <property type="entry name" value="AldOxase/xan_DH_Mopterin-bd_sf"/>
</dbReference>
<dbReference type="InterPro" id="IPR046867">
    <property type="entry name" value="AldOxase/xan_DH_MoCoBD2"/>
</dbReference>
<keyword evidence="4" id="KW-1185">Reference proteome</keyword>
<reference evidence="3 4" key="1">
    <citation type="submission" date="2019-06" db="EMBL/GenBank/DDBJ databases">
        <title>Whole genome shotgun sequence of Streptomyces cacaoi subsp. cacaoi NBRC 12748.</title>
        <authorList>
            <person name="Hosoyama A."/>
            <person name="Uohara A."/>
            <person name="Ohji S."/>
            <person name="Ichikawa N."/>
        </authorList>
    </citation>
    <scope>NUCLEOTIDE SEQUENCE [LARGE SCALE GENOMIC DNA]</scope>
    <source>
        <strain evidence="3 4">NBRC 12748</strain>
    </source>
</reference>
<dbReference type="GO" id="GO:0016491">
    <property type="term" value="F:oxidoreductase activity"/>
    <property type="evidence" value="ECO:0007669"/>
    <property type="project" value="InterPro"/>
</dbReference>
<evidence type="ECO:0000259" key="2">
    <source>
        <dbReference type="SMART" id="SM01008"/>
    </source>
</evidence>
<dbReference type="PANTHER" id="PTHR11908">
    <property type="entry name" value="XANTHINE DEHYDROGENASE"/>
    <property type="match status" value="1"/>
</dbReference>
<gene>
    <name evidence="3" type="ORF">SCA03_05970</name>
</gene>
<dbReference type="GO" id="GO:0005506">
    <property type="term" value="F:iron ion binding"/>
    <property type="evidence" value="ECO:0007669"/>
    <property type="project" value="InterPro"/>
</dbReference>
<dbReference type="InterPro" id="IPR016208">
    <property type="entry name" value="Ald_Oxase/xanthine_DH-like"/>
</dbReference>
<evidence type="ECO:0000313" key="4">
    <source>
        <dbReference type="Proteomes" id="UP000319210"/>
    </source>
</evidence>
<dbReference type="SUPFAM" id="SSF56003">
    <property type="entry name" value="Molybdenum cofactor-binding domain"/>
    <property type="match status" value="1"/>
</dbReference>
<dbReference type="RefSeq" id="WP_086814465.1">
    <property type="nucleotide sequence ID" value="NZ_BJMM01000002.1"/>
</dbReference>
<evidence type="ECO:0000256" key="1">
    <source>
        <dbReference type="SAM" id="MobiDB-lite"/>
    </source>
</evidence>
<feature type="region of interest" description="Disordered" evidence="1">
    <location>
        <begin position="425"/>
        <end position="452"/>
    </location>
</feature>
<dbReference type="PANTHER" id="PTHR11908:SF157">
    <property type="entry name" value="XANTHINE DEHYDROGENASE SUBUNIT D-RELATED"/>
    <property type="match status" value="1"/>
</dbReference>
<dbReference type="Pfam" id="PF02738">
    <property type="entry name" value="MoCoBD_1"/>
    <property type="match status" value="1"/>
</dbReference>
<evidence type="ECO:0000313" key="3">
    <source>
        <dbReference type="EMBL" id="GEB48046.1"/>
    </source>
</evidence>
<dbReference type="Gene3D" id="3.30.365.10">
    <property type="entry name" value="Aldehyde oxidase/xanthine dehydrogenase, molybdopterin binding domain"/>
    <property type="match status" value="4"/>
</dbReference>
<feature type="domain" description="Aldehyde oxidase/xanthine dehydrogenase a/b hammerhead" evidence="2">
    <location>
        <begin position="28"/>
        <end position="134"/>
    </location>
</feature>